<accession>A0A430UIP5</accession>
<name>A0A430UIP5_THESC</name>
<sequence length="414" mass="44247">MIIAGLDIGTSKVTTVIGELAPDGVLDIIGEGNVPSQGLKRGVVVNLERTTEAIRQSVHQAERVAGVKVERVILGVGGPHLKSVTSHGLAAIRRGQSISAADVERAIEQAKAYPFDTDLELLHALPLEFKVDGQEGIRDPVGMAGVRLEVDVHLVAAGRGPLANLRRAVGEAGLEIEALVAQPLASGLGVLSPEEEHMTVLLLDVGGGTTEVAVFREGRLAHSSVLPLGGDHVTQDIAQLLKIPFEEAERVKRKYGAALPELADPELVLEINQEGGSLGEVPAPELARIIRPRLREILHLARQSVDEALGPLEIKVNRVILTGGSALLKGFDLLARQQYGLPVRVGKPHGVSGLTDVVATPAHATAVGLVRYATTLPLTAPEPRRARERRERREEKAKGEGLWARIKEILNNLF</sequence>
<comment type="subcellular location">
    <subcellularLocation>
        <location evidence="5">Cell membrane</location>
        <topology evidence="5">Peripheral membrane protein</topology>
        <orientation evidence="5">Cytoplasmic side</orientation>
    </subcellularLocation>
    <text evidence="5">Localizes to the Z ring in an FtsZ-dependent manner. Targeted to the membrane through a conserved C-terminal amphipathic helix.</text>
</comment>
<proteinExistence type="inferred from homology"/>
<comment type="function">
    <text evidence="5 6">Cell division protein that is involved in the assembly of the Z ring. May serve as a membrane anchor for the Z ring.</text>
</comment>
<comment type="subunit">
    <text evidence="5">Self-interacts. Interacts with FtsZ.</text>
</comment>
<evidence type="ECO:0000256" key="4">
    <source>
        <dbReference type="ARBA" id="ARBA00023306"/>
    </source>
</evidence>
<evidence type="ECO:0000256" key="1">
    <source>
        <dbReference type="ARBA" id="ARBA00022475"/>
    </source>
</evidence>
<reference evidence="8 9" key="1">
    <citation type="journal article" date="2019" name="Extremophiles">
        <title>Biogeography of thermophiles and predominance of Thermus scotoductus in domestic water heaters.</title>
        <authorList>
            <person name="Wilpiszeski R.L."/>
            <person name="Zhang Z."/>
            <person name="House C.H."/>
        </authorList>
    </citation>
    <scope>NUCLEOTIDE SEQUENCE [LARGE SCALE GENOMIC DNA]</scope>
    <source>
        <strain evidence="8 9">16_S16</strain>
    </source>
</reference>
<dbReference type="Pfam" id="PF02491">
    <property type="entry name" value="SHS2_FTSA"/>
    <property type="match status" value="1"/>
</dbReference>
<keyword evidence="3 5" id="KW-0472">Membrane</keyword>
<evidence type="ECO:0000256" key="6">
    <source>
        <dbReference type="PIRNR" id="PIRNR003101"/>
    </source>
</evidence>
<keyword evidence="4 5" id="KW-0131">Cell cycle</keyword>
<organism evidence="8 9">
    <name type="scientific">Thermus scotoductus</name>
    <dbReference type="NCBI Taxonomy" id="37636"/>
    <lineage>
        <taxon>Bacteria</taxon>
        <taxon>Thermotogati</taxon>
        <taxon>Deinococcota</taxon>
        <taxon>Deinococci</taxon>
        <taxon>Thermales</taxon>
        <taxon>Thermaceae</taxon>
        <taxon>Thermus</taxon>
    </lineage>
</organism>
<evidence type="ECO:0000256" key="5">
    <source>
        <dbReference type="HAMAP-Rule" id="MF_02033"/>
    </source>
</evidence>
<dbReference type="HAMAP" id="MF_02033">
    <property type="entry name" value="FtsA"/>
    <property type="match status" value="1"/>
</dbReference>
<evidence type="ECO:0000313" key="9">
    <source>
        <dbReference type="Proteomes" id="UP000288347"/>
    </source>
</evidence>
<dbReference type="PANTHER" id="PTHR32432:SF4">
    <property type="entry name" value="CELL DIVISION PROTEIN FTSA"/>
    <property type="match status" value="1"/>
</dbReference>
<dbReference type="AlphaFoldDB" id="A0A430UIP5"/>
<evidence type="ECO:0000256" key="2">
    <source>
        <dbReference type="ARBA" id="ARBA00022618"/>
    </source>
</evidence>
<dbReference type="GO" id="GO:0009898">
    <property type="term" value="C:cytoplasmic side of plasma membrane"/>
    <property type="evidence" value="ECO:0007669"/>
    <property type="project" value="UniProtKB-UniRule"/>
</dbReference>
<dbReference type="EMBL" id="PEMH01000066">
    <property type="protein sequence ID" value="RTI02177.1"/>
    <property type="molecule type" value="Genomic_DNA"/>
</dbReference>
<dbReference type="InterPro" id="IPR003494">
    <property type="entry name" value="SHS2_FtsA"/>
</dbReference>
<keyword evidence="1 5" id="KW-1003">Cell membrane</keyword>
<dbReference type="InterPro" id="IPR020823">
    <property type="entry name" value="Cell_div_FtsA"/>
</dbReference>
<gene>
    <name evidence="5 8" type="primary">ftsA</name>
    <name evidence="8" type="ORF">CSW29_02870</name>
</gene>
<dbReference type="InterPro" id="IPR043129">
    <property type="entry name" value="ATPase_NBD"/>
</dbReference>
<dbReference type="Pfam" id="PF14450">
    <property type="entry name" value="FtsA"/>
    <property type="match status" value="1"/>
</dbReference>
<dbReference type="SMART" id="SM00842">
    <property type="entry name" value="FtsA"/>
    <property type="match status" value="1"/>
</dbReference>
<dbReference type="GO" id="GO:0043093">
    <property type="term" value="P:FtsZ-dependent cytokinesis"/>
    <property type="evidence" value="ECO:0007669"/>
    <property type="project" value="UniProtKB-UniRule"/>
</dbReference>
<feature type="domain" description="SHS2" evidence="7">
    <location>
        <begin position="3"/>
        <end position="190"/>
    </location>
</feature>
<protein>
    <recommendedName>
        <fullName evidence="5 6">Cell division protein FtsA</fullName>
    </recommendedName>
</protein>
<dbReference type="GO" id="GO:0032153">
    <property type="term" value="C:cell division site"/>
    <property type="evidence" value="ECO:0007669"/>
    <property type="project" value="UniProtKB-UniRule"/>
</dbReference>
<dbReference type="CDD" id="cd24048">
    <property type="entry name" value="ASKHA_NBD_FtsA"/>
    <property type="match status" value="1"/>
</dbReference>
<dbReference type="Gene3D" id="3.30.420.40">
    <property type="match status" value="2"/>
</dbReference>
<dbReference type="Proteomes" id="UP000288347">
    <property type="component" value="Unassembled WGS sequence"/>
</dbReference>
<comment type="caution">
    <text evidence="8">The sequence shown here is derived from an EMBL/GenBank/DDBJ whole genome shotgun (WGS) entry which is preliminary data.</text>
</comment>
<dbReference type="InterPro" id="IPR050696">
    <property type="entry name" value="FtsA/MreB"/>
</dbReference>
<dbReference type="NCBIfam" id="TIGR01174">
    <property type="entry name" value="ftsA"/>
    <property type="match status" value="1"/>
</dbReference>
<evidence type="ECO:0000256" key="3">
    <source>
        <dbReference type="ARBA" id="ARBA00023136"/>
    </source>
</evidence>
<comment type="similarity">
    <text evidence="5 6">Belongs to the FtsA/MreB family.</text>
</comment>
<evidence type="ECO:0000259" key="7">
    <source>
        <dbReference type="SMART" id="SM00842"/>
    </source>
</evidence>
<dbReference type="PIRSF" id="PIRSF003101">
    <property type="entry name" value="FtsA"/>
    <property type="match status" value="1"/>
</dbReference>
<keyword evidence="2 5" id="KW-0132">Cell division</keyword>
<dbReference type="PANTHER" id="PTHR32432">
    <property type="entry name" value="CELL DIVISION PROTEIN FTSA-RELATED"/>
    <property type="match status" value="1"/>
</dbReference>
<evidence type="ECO:0000313" key="8">
    <source>
        <dbReference type="EMBL" id="RTI02177.1"/>
    </source>
</evidence>
<dbReference type="SUPFAM" id="SSF53067">
    <property type="entry name" value="Actin-like ATPase domain"/>
    <property type="match status" value="2"/>
</dbReference>
<dbReference type="RefSeq" id="WP_126216910.1">
    <property type="nucleotide sequence ID" value="NZ_PEMH01000066.1"/>
</dbReference>